<sequence>ETVPDRDRRGHRLREDHRGAPHLPVASPGLGGVHRLRRLLSRPGAPLGGGAAADELRPPRLAGQRAPHRAPGAAGGGGGGGEARVRLHAPHARRGVGPHPAAPRDPGGRHPAVRGRAAARHVRPEDLRGHGGGRALHPPAAPRHRDARAHAGGGDRAVPGHGEAHALRVRGAHQALRRRHPPPRRAEHGGDRGDRRAHPRAPGGEGARRGRGDGGV</sequence>
<accession>A0A6J4MDJ7</accession>
<feature type="compositionally biased region" description="Basic residues" evidence="1">
    <location>
        <begin position="167"/>
        <end position="183"/>
    </location>
</feature>
<keyword evidence="2" id="KW-0418">Kinase</keyword>
<dbReference type="GO" id="GO:0004849">
    <property type="term" value="F:uridine kinase activity"/>
    <property type="evidence" value="ECO:0007669"/>
    <property type="project" value="UniProtKB-EC"/>
</dbReference>
<organism evidence="2">
    <name type="scientific">uncultured Gemmatimonadota bacterium</name>
    <dbReference type="NCBI Taxonomy" id="203437"/>
    <lineage>
        <taxon>Bacteria</taxon>
        <taxon>Pseudomonadati</taxon>
        <taxon>Gemmatimonadota</taxon>
        <taxon>environmental samples</taxon>
    </lineage>
</organism>
<feature type="compositionally biased region" description="Basic and acidic residues" evidence="1">
    <location>
        <begin position="184"/>
        <end position="196"/>
    </location>
</feature>
<feature type="non-terminal residue" evidence="2">
    <location>
        <position position="1"/>
    </location>
</feature>
<protein>
    <submittedName>
        <fullName evidence="2">Uridine kinase [C1]</fullName>
        <ecNumber evidence="2">2.7.1.48</ecNumber>
    </submittedName>
</protein>
<gene>
    <name evidence="2" type="ORF">AVDCRST_MAG68-4388</name>
</gene>
<feature type="region of interest" description="Disordered" evidence="1">
    <location>
        <begin position="1"/>
        <end position="216"/>
    </location>
</feature>
<dbReference type="EMBL" id="CADCTW010000187">
    <property type="protein sequence ID" value="CAA9355410.1"/>
    <property type="molecule type" value="Genomic_DNA"/>
</dbReference>
<evidence type="ECO:0000313" key="2">
    <source>
        <dbReference type="EMBL" id="CAA9355410.1"/>
    </source>
</evidence>
<dbReference type="AlphaFoldDB" id="A0A6J4MDJ7"/>
<feature type="compositionally biased region" description="Basic residues" evidence="1">
    <location>
        <begin position="111"/>
        <end position="121"/>
    </location>
</feature>
<proteinExistence type="predicted"/>
<dbReference type="EC" id="2.7.1.48" evidence="2"/>
<feature type="compositionally biased region" description="Basic and acidic residues" evidence="1">
    <location>
        <begin position="206"/>
        <end position="216"/>
    </location>
</feature>
<name>A0A6J4MDJ7_9BACT</name>
<feature type="compositionally biased region" description="Basic and acidic residues" evidence="1">
    <location>
        <begin position="1"/>
        <end position="19"/>
    </location>
</feature>
<feature type="non-terminal residue" evidence="2">
    <location>
        <position position="216"/>
    </location>
</feature>
<feature type="compositionally biased region" description="Gly residues" evidence="1">
    <location>
        <begin position="73"/>
        <end position="82"/>
    </location>
</feature>
<keyword evidence="2" id="KW-0808">Transferase</keyword>
<feature type="compositionally biased region" description="Low complexity" evidence="1">
    <location>
        <begin position="62"/>
        <end position="72"/>
    </location>
</feature>
<evidence type="ECO:0000256" key="1">
    <source>
        <dbReference type="SAM" id="MobiDB-lite"/>
    </source>
</evidence>
<reference evidence="2" key="1">
    <citation type="submission" date="2020-02" db="EMBL/GenBank/DDBJ databases">
        <authorList>
            <person name="Meier V. D."/>
        </authorList>
    </citation>
    <scope>NUCLEOTIDE SEQUENCE</scope>
    <source>
        <strain evidence="2">AVDCRST_MAG68</strain>
    </source>
</reference>
<feature type="compositionally biased region" description="Basic residues" evidence="1">
    <location>
        <begin position="86"/>
        <end position="96"/>
    </location>
</feature>